<dbReference type="Proteomes" id="UP000314285">
    <property type="component" value="Unassembled WGS sequence"/>
</dbReference>
<dbReference type="AlphaFoldDB" id="A0A8H2JZ86"/>
<evidence type="ECO:0000313" key="1">
    <source>
        <dbReference type="EMBL" id="TNX92238.1"/>
    </source>
</evidence>
<dbReference type="GO" id="GO:0006355">
    <property type="term" value="P:regulation of DNA-templated transcription"/>
    <property type="evidence" value="ECO:0007669"/>
    <property type="project" value="InterPro"/>
</dbReference>
<dbReference type="EMBL" id="VFBM01000005">
    <property type="protein sequence ID" value="TNX92238.1"/>
    <property type="molecule type" value="Genomic_DNA"/>
</dbReference>
<dbReference type="Pfam" id="PF11112">
    <property type="entry name" value="PyocinActivator"/>
    <property type="match status" value="1"/>
</dbReference>
<name>A0A8H2JZ86_ACIRA</name>
<accession>A0A8H2JZ86</accession>
<comment type="caution">
    <text evidence="1">The sequence shown here is derived from an EMBL/GenBank/DDBJ whole genome shotgun (WGS) entry which is preliminary data.</text>
</comment>
<organism evidence="1 2">
    <name type="scientific">Acinetobacter radioresistens</name>
    <dbReference type="NCBI Taxonomy" id="40216"/>
    <lineage>
        <taxon>Bacteria</taxon>
        <taxon>Pseudomonadati</taxon>
        <taxon>Pseudomonadota</taxon>
        <taxon>Gammaproteobacteria</taxon>
        <taxon>Moraxellales</taxon>
        <taxon>Moraxellaceae</taxon>
        <taxon>Acinetobacter</taxon>
    </lineage>
</organism>
<protein>
    <submittedName>
        <fullName evidence="1">Pyocin activator protein PrtN</fullName>
    </submittedName>
</protein>
<reference evidence="1 2" key="1">
    <citation type="submission" date="2019-06" db="EMBL/GenBank/DDBJ databases">
        <title>Genome of Acinetobacter radioresistens APH1, a phenol degrading strain.</title>
        <authorList>
            <person name="Liu Y."/>
        </authorList>
    </citation>
    <scope>NUCLEOTIDE SEQUENCE [LARGE SCALE GENOMIC DNA]</scope>
    <source>
        <strain evidence="1 2">APH1</strain>
    </source>
</reference>
<dbReference type="InterPro" id="IPR020518">
    <property type="entry name" value="Tscrpt_reg_PrtN"/>
</dbReference>
<gene>
    <name evidence="1" type="ORF">FHY67_08370</name>
</gene>
<proteinExistence type="predicted"/>
<evidence type="ECO:0000313" key="2">
    <source>
        <dbReference type="Proteomes" id="UP000314285"/>
    </source>
</evidence>
<sequence length="90" mass="10445">MRNTSDIQLMLLEKYKHSPVILLETVLKDFFPHLNLSSAKKKAACQMLPFPVFKAEKSQKSPYLVNIFDLAKYLAKQSNLGTKDWENMNR</sequence>